<feature type="domain" description="BD-FAE-like" evidence="2">
    <location>
        <begin position="51"/>
        <end position="226"/>
    </location>
</feature>
<dbReference type="Gene3D" id="3.40.50.1820">
    <property type="entry name" value="alpha/beta hydrolase"/>
    <property type="match status" value="1"/>
</dbReference>
<dbReference type="Pfam" id="PF20434">
    <property type="entry name" value="BD-FAE"/>
    <property type="match status" value="1"/>
</dbReference>
<name>A0ABX0A4G2_9BACT</name>
<keyword evidence="4" id="KW-1185">Reference proteome</keyword>
<dbReference type="PANTHER" id="PTHR48081:SF33">
    <property type="entry name" value="KYNURENINE FORMAMIDASE"/>
    <property type="match status" value="1"/>
</dbReference>
<evidence type="ECO:0000259" key="2">
    <source>
        <dbReference type="Pfam" id="PF20434"/>
    </source>
</evidence>
<proteinExistence type="predicted"/>
<organism evidence="3 4">
    <name type="scientific">Sediminibacterium roseum</name>
    <dbReference type="NCBI Taxonomy" id="1978412"/>
    <lineage>
        <taxon>Bacteria</taxon>
        <taxon>Pseudomonadati</taxon>
        <taxon>Bacteroidota</taxon>
        <taxon>Chitinophagia</taxon>
        <taxon>Chitinophagales</taxon>
        <taxon>Chitinophagaceae</taxon>
        <taxon>Sediminibacterium</taxon>
    </lineage>
</organism>
<dbReference type="PROSITE" id="PS51257">
    <property type="entry name" value="PROKAR_LIPOPROTEIN"/>
    <property type="match status" value="1"/>
</dbReference>
<dbReference type="RefSeq" id="WP_161820342.1">
    <property type="nucleotide sequence ID" value="NZ_JAACJS010000015.1"/>
</dbReference>
<dbReference type="Proteomes" id="UP000753802">
    <property type="component" value="Unassembled WGS sequence"/>
</dbReference>
<dbReference type="InterPro" id="IPR049492">
    <property type="entry name" value="BD-FAE-like_dom"/>
</dbReference>
<evidence type="ECO:0000313" key="4">
    <source>
        <dbReference type="Proteomes" id="UP000753802"/>
    </source>
</evidence>
<gene>
    <name evidence="3" type="ORF">GWC95_19325</name>
</gene>
<sequence length="308" mass="33294">MNYRYKITGTLLAGLLFFTACNQKKEMTAGTAVEARVMTDVAYGADPRQKMDVYLPANRTAQTPVIVFLHGGGFVAGDKNEFSAFSQQVAARGNVVLNVNYRLVDTTGMLSTPPVHKASAIRIKEQLQDVDAALGFAAARSGEWVMAPGKWNIAGHSAGATLALLAGYTPANAARLKAVANLAGATDMSFADESQFQSIDPRLVELYFRAVGAEPRNANKLAYMAVSPYWVANNGSAIATINIRPEFNVVFNMEDASKPLYQAFTQLLTSKQVKNKWVEVAGADHGFGQPGNWELVVNEMLAFFASVQ</sequence>
<dbReference type="GO" id="GO:0016787">
    <property type="term" value="F:hydrolase activity"/>
    <property type="evidence" value="ECO:0007669"/>
    <property type="project" value="UniProtKB-KW"/>
</dbReference>
<evidence type="ECO:0000256" key="1">
    <source>
        <dbReference type="ARBA" id="ARBA00022801"/>
    </source>
</evidence>
<keyword evidence="1 3" id="KW-0378">Hydrolase</keyword>
<dbReference type="SUPFAM" id="SSF53474">
    <property type="entry name" value="alpha/beta-Hydrolases"/>
    <property type="match status" value="1"/>
</dbReference>
<accession>A0ABX0A4G2</accession>
<dbReference type="InterPro" id="IPR029058">
    <property type="entry name" value="AB_hydrolase_fold"/>
</dbReference>
<dbReference type="InterPro" id="IPR050300">
    <property type="entry name" value="GDXG_lipolytic_enzyme"/>
</dbReference>
<reference evidence="3 4" key="1">
    <citation type="submission" date="2020-01" db="EMBL/GenBank/DDBJ databases">
        <title>Genome analysis.</title>
        <authorList>
            <person name="Wu S."/>
            <person name="Wang G."/>
        </authorList>
    </citation>
    <scope>NUCLEOTIDE SEQUENCE [LARGE SCALE GENOMIC DNA]</scope>
    <source>
        <strain evidence="3 4">SYL130</strain>
    </source>
</reference>
<dbReference type="PANTHER" id="PTHR48081">
    <property type="entry name" value="AB HYDROLASE SUPERFAMILY PROTEIN C4A8.06C"/>
    <property type="match status" value="1"/>
</dbReference>
<evidence type="ECO:0000313" key="3">
    <source>
        <dbReference type="EMBL" id="NCI52085.1"/>
    </source>
</evidence>
<comment type="caution">
    <text evidence="3">The sequence shown here is derived from an EMBL/GenBank/DDBJ whole genome shotgun (WGS) entry which is preliminary data.</text>
</comment>
<protein>
    <submittedName>
        <fullName evidence="3">Alpha/beta hydrolase</fullName>
    </submittedName>
</protein>
<dbReference type="EMBL" id="JAACJS010000015">
    <property type="protein sequence ID" value="NCI52085.1"/>
    <property type="molecule type" value="Genomic_DNA"/>
</dbReference>